<dbReference type="Gene3D" id="1.10.510.10">
    <property type="entry name" value="Transferase(Phosphotransferase) domain 1"/>
    <property type="match status" value="1"/>
</dbReference>
<organism evidence="4 5">
    <name type="scientific">Pelobates cultripes</name>
    <name type="common">Western spadefoot toad</name>
    <dbReference type="NCBI Taxonomy" id="61616"/>
    <lineage>
        <taxon>Eukaryota</taxon>
        <taxon>Metazoa</taxon>
        <taxon>Chordata</taxon>
        <taxon>Craniata</taxon>
        <taxon>Vertebrata</taxon>
        <taxon>Euteleostomi</taxon>
        <taxon>Amphibia</taxon>
        <taxon>Batrachia</taxon>
        <taxon>Anura</taxon>
        <taxon>Pelobatoidea</taxon>
        <taxon>Pelobatidae</taxon>
        <taxon>Pelobates</taxon>
    </lineage>
</organism>
<dbReference type="InterPro" id="IPR011029">
    <property type="entry name" value="DEATH-like_dom_sf"/>
</dbReference>
<dbReference type="PROSITE" id="PS50011">
    <property type="entry name" value="PROTEIN_KINASE_DOM"/>
    <property type="match status" value="1"/>
</dbReference>
<evidence type="ECO:0000256" key="1">
    <source>
        <dbReference type="SAM" id="MobiDB-lite"/>
    </source>
</evidence>
<dbReference type="Gene3D" id="1.10.533.10">
    <property type="entry name" value="Death Domain, Fas"/>
    <property type="match status" value="1"/>
</dbReference>
<dbReference type="SUPFAM" id="SSF56112">
    <property type="entry name" value="Protein kinase-like (PK-like)"/>
    <property type="match status" value="1"/>
</dbReference>
<reference evidence="4" key="1">
    <citation type="submission" date="2022-03" db="EMBL/GenBank/DDBJ databases">
        <authorList>
            <person name="Alioto T."/>
            <person name="Alioto T."/>
            <person name="Gomez Garrido J."/>
        </authorList>
    </citation>
    <scope>NUCLEOTIDE SEQUENCE</scope>
</reference>
<dbReference type="AlphaFoldDB" id="A0AAD1THD4"/>
<dbReference type="GO" id="GO:0042981">
    <property type="term" value="P:regulation of apoptotic process"/>
    <property type="evidence" value="ECO:0007669"/>
    <property type="project" value="InterPro"/>
</dbReference>
<dbReference type="InterPro" id="IPR000719">
    <property type="entry name" value="Prot_kinase_dom"/>
</dbReference>
<dbReference type="Pfam" id="PF00069">
    <property type="entry name" value="Pkinase"/>
    <property type="match status" value="1"/>
</dbReference>
<feature type="domain" description="CARD" evidence="3">
    <location>
        <begin position="418"/>
        <end position="497"/>
    </location>
</feature>
<gene>
    <name evidence="4" type="ORF">PECUL_23A059089</name>
</gene>
<proteinExistence type="predicted"/>
<dbReference type="InterPro" id="IPR011009">
    <property type="entry name" value="Kinase-like_dom_sf"/>
</dbReference>
<evidence type="ECO:0000313" key="5">
    <source>
        <dbReference type="Proteomes" id="UP001295444"/>
    </source>
</evidence>
<keyword evidence="5" id="KW-1185">Reference proteome</keyword>
<dbReference type="GO" id="GO:0004706">
    <property type="term" value="F:JUN kinase kinase kinase activity"/>
    <property type="evidence" value="ECO:0007669"/>
    <property type="project" value="TreeGrafter"/>
</dbReference>
<evidence type="ECO:0000259" key="2">
    <source>
        <dbReference type="PROSITE" id="PS50011"/>
    </source>
</evidence>
<keyword evidence="4" id="KW-0675">Receptor</keyword>
<protein>
    <submittedName>
        <fullName evidence="4">Receptor-interacting serine threonine- kinase 2-like</fullName>
    </submittedName>
</protein>
<dbReference type="PANTHER" id="PTHR44329:SF143">
    <property type="entry name" value="RECEPTOR INTERACTING SERINE_THREONINE KINASE 2"/>
    <property type="match status" value="1"/>
</dbReference>
<evidence type="ECO:0000313" key="4">
    <source>
        <dbReference type="EMBL" id="CAH2324570.1"/>
    </source>
</evidence>
<feature type="region of interest" description="Disordered" evidence="1">
    <location>
        <begin position="396"/>
        <end position="421"/>
    </location>
</feature>
<sequence length="497" mass="56261">MFNNNPVVRFGRKCQLVQTSSDIALRLSYGPNGSYAFFKHLTSAGLDERQRQEILEHVECMRQIKSERLAPIIGTYQNGNTLGILLDWMSNGSLHALIYQRDLYPVLPPFVCVQILADVAEGLCHLHSLSPQFVHQALKPSNILLDGKYRAKVSDFGMESLRYLTSNEINQQCRVYLSPERLQGYEPSTADDVYSFGMTCYGMFRRQPPFHGEEKEYPLKLETGITRGLRPQPGMDILLKATNMSCAQRAGLVELVNCCWHQNPKMRPSTADCLGFLRKIQQTFSVEEMEQSVNSLQKEMAEKAFQSPVQEYDISFLDFYCSMVSGKTVQRNRTQSTPEKSHRGVIQFKSQRSASLPCPNSVQSVQTSSPSLPVASHMNGTSLPCENARHHNKFNLTRGCSHHEPRSGGPSRPPNHVQNRNSTKTLIEIRESLVQDMTEGKLNRLLDILRSSQIFSRDEYEVINSKITLTNKVRQFLDICCEKGEEASRTVLQSLSV</sequence>
<dbReference type="SUPFAM" id="SSF47986">
    <property type="entry name" value="DEATH domain"/>
    <property type="match status" value="1"/>
</dbReference>
<feature type="compositionally biased region" description="Polar residues" evidence="1">
    <location>
        <begin position="355"/>
        <end position="371"/>
    </location>
</feature>
<keyword evidence="4" id="KW-0418">Kinase</keyword>
<dbReference type="GO" id="GO:0005524">
    <property type="term" value="F:ATP binding"/>
    <property type="evidence" value="ECO:0007669"/>
    <property type="project" value="InterPro"/>
</dbReference>
<dbReference type="Pfam" id="PF00619">
    <property type="entry name" value="CARD"/>
    <property type="match status" value="1"/>
</dbReference>
<feature type="domain" description="Protein kinase" evidence="2">
    <location>
        <begin position="2"/>
        <end position="284"/>
    </location>
</feature>
<name>A0AAD1THD4_PELCU</name>
<dbReference type="PANTHER" id="PTHR44329">
    <property type="entry name" value="SERINE/THREONINE-PROTEIN KINASE TNNI3K-RELATED"/>
    <property type="match status" value="1"/>
</dbReference>
<dbReference type="PROSITE" id="PS50209">
    <property type="entry name" value="CARD"/>
    <property type="match status" value="1"/>
</dbReference>
<dbReference type="InterPro" id="IPR001315">
    <property type="entry name" value="CARD"/>
</dbReference>
<dbReference type="InterPro" id="IPR051681">
    <property type="entry name" value="Ser/Thr_Kinases-Pseudokinases"/>
</dbReference>
<keyword evidence="4" id="KW-0808">Transferase</keyword>
<dbReference type="Proteomes" id="UP001295444">
    <property type="component" value="Chromosome 12"/>
</dbReference>
<accession>A0AAD1THD4</accession>
<dbReference type="EMBL" id="OW240923">
    <property type="protein sequence ID" value="CAH2324570.1"/>
    <property type="molecule type" value="Genomic_DNA"/>
</dbReference>
<evidence type="ECO:0000259" key="3">
    <source>
        <dbReference type="PROSITE" id="PS50209"/>
    </source>
</evidence>
<feature type="region of interest" description="Disordered" evidence="1">
    <location>
        <begin position="355"/>
        <end position="374"/>
    </location>
</feature>